<dbReference type="PROSITE" id="PS50043">
    <property type="entry name" value="HTH_LUXR_2"/>
    <property type="match status" value="1"/>
</dbReference>
<dbReference type="CDD" id="cd06170">
    <property type="entry name" value="LuxR_C_like"/>
    <property type="match status" value="1"/>
</dbReference>
<proteinExistence type="predicted"/>
<dbReference type="Proteomes" id="UP000619260">
    <property type="component" value="Unassembled WGS sequence"/>
</dbReference>
<dbReference type="InterPro" id="IPR000792">
    <property type="entry name" value="Tscrpt_reg_LuxR_C"/>
</dbReference>
<dbReference type="RefSeq" id="WP_203899020.1">
    <property type="nucleotide sequence ID" value="NZ_BOPF01000007.1"/>
</dbReference>
<dbReference type="InterPro" id="IPR027417">
    <property type="entry name" value="P-loop_NTPase"/>
</dbReference>
<dbReference type="GO" id="GO:0003677">
    <property type="term" value="F:DNA binding"/>
    <property type="evidence" value="ECO:0007669"/>
    <property type="project" value="UniProtKB-KW"/>
</dbReference>
<evidence type="ECO:0000259" key="4">
    <source>
        <dbReference type="PROSITE" id="PS50043"/>
    </source>
</evidence>
<dbReference type="SUPFAM" id="SSF52540">
    <property type="entry name" value="P-loop containing nucleoside triphosphate hydrolases"/>
    <property type="match status" value="1"/>
</dbReference>
<dbReference type="InterPro" id="IPR036388">
    <property type="entry name" value="WH-like_DNA-bd_sf"/>
</dbReference>
<dbReference type="GO" id="GO:0006355">
    <property type="term" value="P:regulation of DNA-templated transcription"/>
    <property type="evidence" value="ECO:0007669"/>
    <property type="project" value="InterPro"/>
</dbReference>
<evidence type="ECO:0000256" key="3">
    <source>
        <dbReference type="ARBA" id="ARBA00023163"/>
    </source>
</evidence>
<keyword evidence="6" id="KW-1185">Reference proteome</keyword>
<keyword evidence="3" id="KW-0804">Transcription</keyword>
<dbReference type="Gene3D" id="1.10.10.10">
    <property type="entry name" value="Winged helix-like DNA-binding domain superfamily/Winged helix DNA-binding domain"/>
    <property type="match status" value="1"/>
</dbReference>
<dbReference type="SMART" id="SM00421">
    <property type="entry name" value="HTH_LUXR"/>
    <property type="match status" value="1"/>
</dbReference>
<dbReference type="InterPro" id="IPR011990">
    <property type="entry name" value="TPR-like_helical_dom_sf"/>
</dbReference>
<keyword evidence="2" id="KW-0238">DNA-binding</keyword>
<dbReference type="InterPro" id="IPR041664">
    <property type="entry name" value="AAA_16"/>
</dbReference>
<feature type="domain" description="HTH luxR-type" evidence="4">
    <location>
        <begin position="858"/>
        <end position="923"/>
    </location>
</feature>
<comment type="caution">
    <text evidence="5">The sequence shown here is derived from an EMBL/GenBank/DDBJ whole genome shotgun (WGS) entry which is preliminary data.</text>
</comment>
<reference evidence="5" key="1">
    <citation type="submission" date="2021-01" db="EMBL/GenBank/DDBJ databases">
        <title>Whole genome shotgun sequence of Virgisporangium aliadipatigenens NBRC 105644.</title>
        <authorList>
            <person name="Komaki H."/>
            <person name="Tamura T."/>
        </authorList>
    </citation>
    <scope>NUCLEOTIDE SEQUENCE</scope>
    <source>
        <strain evidence="5">NBRC 105644</strain>
    </source>
</reference>
<dbReference type="PANTHER" id="PTHR44688:SF16">
    <property type="entry name" value="DNA-BINDING TRANSCRIPTIONAL ACTIVATOR DEVR_DOSR"/>
    <property type="match status" value="1"/>
</dbReference>
<protein>
    <submittedName>
        <fullName evidence="5">Transcriptional regulator</fullName>
    </submittedName>
</protein>
<gene>
    <name evidence="5" type="ORF">Val02_23660</name>
</gene>
<evidence type="ECO:0000313" key="5">
    <source>
        <dbReference type="EMBL" id="GIJ45480.1"/>
    </source>
</evidence>
<dbReference type="AlphaFoldDB" id="A0A8J3YK89"/>
<dbReference type="InterPro" id="IPR016032">
    <property type="entry name" value="Sig_transdc_resp-reg_C-effctor"/>
</dbReference>
<keyword evidence="1" id="KW-0805">Transcription regulation</keyword>
<dbReference type="EMBL" id="BOPF01000007">
    <property type="protein sequence ID" value="GIJ45480.1"/>
    <property type="molecule type" value="Genomic_DNA"/>
</dbReference>
<evidence type="ECO:0000256" key="2">
    <source>
        <dbReference type="ARBA" id="ARBA00023125"/>
    </source>
</evidence>
<dbReference type="Pfam" id="PF13191">
    <property type="entry name" value="AAA_16"/>
    <property type="match status" value="1"/>
</dbReference>
<sequence>MQTGEFALYGRARECAYVDVLLDKLRHGTGSGVVFAGPTGIGKSALVDYVLSRSADDLRVLYARGVAAESGLAFAGLHELLAPVLGFLPGIPQRQRAVLSAAFALSDDADAAADPFVAGAGALHLLAAAAAEGPPVLVVVDDLDRWDATSRRVLLFVARRAASAGIGMVLTTAGGPGVEDEWGLPAHRLAPLDPAASAALVRRASPVPPAEAIVGRLVAAASGLPLALVELPAQLSVEQLGGATPAPDPLPVGEAVRRMFGARLAGYGRPARTALLVAAAAGPVGLRTTLDALVALGVAETALDVAEDDGLVTLDSDGVAFRHPLVRALAYHDAPLPERRAAHAALAAVTTGEERARHLAAGVPWPDERVAAELERVATSPVGHLSAGACAELLARAADLSVDRTARARRSVRAAELWGLAGAWDSAGELLERVPRLTDDVAVRAGARAVHARGVLLRGRPVSARRVLVSEAVRIRAAHPAGATVLLLDAAEASWLAGEGTAALLAVRHARRLAAPGPLDLLSAVQSATVLAHCGHGVEARELFDERRVALARRLAEGPVAPGWWRVVRIHLPRLLARLGHLEPAAALLDETLTRATRRSALGVLPALLVLRAELGIVFGDWIAARSAAERAVETAGRTGQSADAAAALLILGWLAGTRGDAAACREFVARAREIVDRHRLGGLDPALHAAEAHLDLAGGDPEAAFARLERAGRQAEADELVDCGPLPWIADLAEAAVATGRTGQAQRLLAAARRQDRLAPPVLARAAALVAGEAGGALFAEAVGAGAGPAGPFEHARAALCYGEWLTRRGQRGEALPLLRAALVTFTRMNVTPWTARAQRALASVDAASPEPGPAPPAPAAADLTVQEQRVTMLVGQGATNREAARALFVSPKTIEFHLRSIYRKLGVRSRAELAHRLGRGRLTDAAR</sequence>
<dbReference type="SUPFAM" id="SSF46894">
    <property type="entry name" value="C-terminal effector domain of the bipartite response regulators"/>
    <property type="match status" value="1"/>
</dbReference>
<dbReference type="Gene3D" id="1.25.40.10">
    <property type="entry name" value="Tetratricopeptide repeat domain"/>
    <property type="match status" value="1"/>
</dbReference>
<organism evidence="5 6">
    <name type="scientific">Virgisporangium aliadipatigenens</name>
    <dbReference type="NCBI Taxonomy" id="741659"/>
    <lineage>
        <taxon>Bacteria</taxon>
        <taxon>Bacillati</taxon>
        <taxon>Actinomycetota</taxon>
        <taxon>Actinomycetes</taxon>
        <taxon>Micromonosporales</taxon>
        <taxon>Micromonosporaceae</taxon>
        <taxon>Virgisporangium</taxon>
    </lineage>
</organism>
<evidence type="ECO:0000256" key="1">
    <source>
        <dbReference type="ARBA" id="ARBA00023015"/>
    </source>
</evidence>
<evidence type="ECO:0000313" key="6">
    <source>
        <dbReference type="Proteomes" id="UP000619260"/>
    </source>
</evidence>
<dbReference type="PANTHER" id="PTHR44688">
    <property type="entry name" value="DNA-BINDING TRANSCRIPTIONAL ACTIVATOR DEVR_DOSR"/>
    <property type="match status" value="1"/>
</dbReference>
<accession>A0A8J3YK89</accession>
<name>A0A8J3YK89_9ACTN</name>
<dbReference type="PRINTS" id="PR00038">
    <property type="entry name" value="HTHLUXR"/>
</dbReference>
<dbReference type="Pfam" id="PF00196">
    <property type="entry name" value="GerE"/>
    <property type="match status" value="1"/>
</dbReference>